<sequence length="350" mass="38134">MSASSGIQVSPDLLHKFSSAVEDETVRLVKISIESESLVHDTSLPAEGAFLDDLERLQTLLEDDTPAYVLTRLDNTAEWLAIFYVPDTAKIREKMLYASTRSSLLKSLGSQAFVDQIFATGKADLTRESYLSHRRHLEAPKPLSKQEQELADVRAAEKASGVDAYEGSSGRRTNVGRVGVKWTDEVEAALNELAEGDGSSLVILTIDAEETIVLHSSQSVTADEVGQTLPKTDICFALFAWANARGGSEREIVYIYSCPSSSSVKFRMLYSVHSRAAYTAIESFFKTTSTSPSFASRKVETSEPGEIDERFLLTELGAATPIDPANSGASTPVTGDKKPFARPKGPGRRR</sequence>
<proteinExistence type="inferred from homology"/>
<reference evidence="10 11" key="1">
    <citation type="journal article" date="2019" name="Nat. Ecol. Evol.">
        <title>Megaphylogeny resolves global patterns of mushroom evolution.</title>
        <authorList>
            <person name="Varga T."/>
            <person name="Krizsan K."/>
            <person name="Foldi C."/>
            <person name="Dima B."/>
            <person name="Sanchez-Garcia M."/>
            <person name="Sanchez-Ramirez S."/>
            <person name="Szollosi G.J."/>
            <person name="Szarkandi J.G."/>
            <person name="Papp V."/>
            <person name="Albert L."/>
            <person name="Andreopoulos W."/>
            <person name="Angelini C."/>
            <person name="Antonin V."/>
            <person name="Barry K.W."/>
            <person name="Bougher N.L."/>
            <person name="Buchanan P."/>
            <person name="Buyck B."/>
            <person name="Bense V."/>
            <person name="Catcheside P."/>
            <person name="Chovatia M."/>
            <person name="Cooper J."/>
            <person name="Damon W."/>
            <person name="Desjardin D."/>
            <person name="Finy P."/>
            <person name="Geml J."/>
            <person name="Haridas S."/>
            <person name="Hughes K."/>
            <person name="Justo A."/>
            <person name="Karasinski D."/>
            <person name="Kautmanova I."/>
            <person name="Kiss B."/>
            <person name="Kocsube S."/>
            <person name="Kotiranta H."/>
            <person name="LaButti K.M."/>
            <person name="Lechner B.E."/>
            <person name="Liimatainen K."/>
            <person name="Lipzen A."/>
            <person name="Lukacs Z."/>
            <person name="Mihaltcheva S."/>
            <person name="Morgado L.N."/>
            <person name="Niskanen T."/>
            <person name="Noordeloos M.E."/>
            <person name="Ohm R.A."/>
            <person name="Ortiz-Santana B."/>
            <person name="Ovrebo C."/>
            <person name="Racz N."/>
            <person name="Riley R."/>
            <person name="Savchenko A."/>
            <person name="Shiryaev A."/>
            <person name="Soop K."/>
            <person name="Spirin V."/>
            <person name="Szebenyi C."/>
            <person name="Tomsovsky M."/>
            <person name="Tulloss R.E."/>
            <person name="Uehling J."/>
            <person name="Grigoriev I.V."/>
            <person name="Vagvolgyi C."/>
            <person name="Papp T."/>
            <person name="Martin F.M."/>
            <person name="Miettinen O."/>
            <person name="Hibbett D.S."/>
            <person name="Nagy L.G."/>
        </authorList>
    </citation>
    <scope>NUCLEOTIDE SEQUENCE [LARGE SCALE GENOMIC DNA]</scope>
    <source>
        <strain evidence="10 11">CBS 309.79</strain>
    </source>
</reference>
<feature type="domain" description="ADF-H" evidence="9">
    <location>
        <begin position="177"/>
        <end position="317"/>
    </location>
</feature>
<dbReference type="GO" id="GO:0051016">
    <property type="term" value="P:barbed-end actin filament capping"/>
    <property type="evidence" value="ECO:0007669"/>
    <property type="project" value="TreeGrafter"/>
</dbReference>
<dbReference type="PROSITE" id="PS51263">
    <property type="entry name" value="ADF_H"/>
    <property type="match status" value="2"/>
</dbReference>
<dbReference type="GO" id="GO:0005884">
    <property type="term" value="C:actin filament"/>
    <property type="evidence" value="ECO:0007669"/>
    <property type="project" value="TreeGrafter"/>
</dbReference>
<dbReference type="InterPro" id="IPR029006">
    <property type="entry name" value="ADF-H/Gelsolin-like_dom_sf"/>
</dbReference>
<evidence type="ECO:0000256" key="8">
    <source>
        <dbReference type="SAM" id="MobiDB-lite"/>
    </source>
</evidence>
<evidence type="ECO:0000256" key="4">
    <source>
        <dbReference type="ARBA" id="ARBA00022737"/>
    </source>
</evidence>
<keyword evidence="3" id="KW-0963">Cytoplasm</keyword>
<comment type="subunit">
    <text evidence="7">Interacts with G-actin; ADP-actin form.</text>
</comment>
<comment type="similarity">
    <text evidence="2">Belongs to the actin-binding proteins ADF family. Twinfilin subfamily.</text>
</comment>
<dbReference type="Pfam" id="PF00241">
    <property type="entry name" value="Cofilin_ADF"/>
    <property type="match status" value="2"/>
</dbReference>
<evidence type="ECO:0000256" key="1">
    <source>
        <dbReference type="ARBA" id="ARBA00004245"/>
    </source>
</evidence>
<dbReference type="PANTHER" id="PTHR13759">
    <property type="entry name" value="TWINFILIN"/>
    <property type="match status" value="1"/>
</dbReference>
<dbReference type="GO" id="GO:0005737">
    <property type="term" value="C:cytoplasm"/>
    <property type="evidence" value="ECO:0007669"/>
    <property type="project" value="TreeGrafter"/>
</dbReference>
<dbReference type="STRING" id="1884261.A0A5C3R3F4"/>
<dbReference type="GO" id="GO:0030042">
    <property type="term" value="P:actin filament depolymerization"/>
    <property type="evidence" value="ECO:0007669"/>
    <property type="project" value="TreeGrafter"/>
</dbReference>
<dbReference type="PANTHER" id="PTHR13759:SF1">
    <property type="entry name" value="TWINFILIN"/>
    <property type="match status" value="1"/>
</dbReference>
<evidence type="ECO:0000313" key="11">
    <source>
        <dbReference type="Proteomes" id="UP000305067"/>
    </source>
</evidence>
<dbReference type="InterPro" id="IPR002108">
    <property type="entry name" value="ADF-H"/>
</dbReference>
<feature type="domain" description="ADF-H" evidence="9">
    <location>
        <begin position="6"/>
        <end position="135"/>
    </location>
</feature>
<evidence type="ECO:0000256" key="6">
    <source>
        <dbReference type="ARBA" id="ARBA00023212"/>
    </source>
</evidence>
<keyword evidence="6" id="KW-0206">Cytoskeleton</keyword>
<evidence type="ECO:0000256" key="3">
    <source>
        <dbReference type="ARBA" id="ARBA00022490"/>
    </source>
</evidence>
<gene>
    <name evidence="10" type="ORF">BDV98DRAFT_600006</name>
</gene>
<dbReference type="GO" id="GO:0003785">
    <property type="term" value="F:actin monomer binding"/>
    <property type="evidence" value="ECO:0007669"/>
    <property type="project" value="TreeGrafter"/>
</dbReference>
<accession>A0A5C3R3F4</accession>
<dbReference type="SUPFAM" id="SSF55753">
    <property type="entry name" value="Actin depolymerizing proteins"/>
    <property type="match status" value="2"/>
</dbReference>
<keyword evidence="4" id="KW-0677">Repeat</keyword>
<dbReference type="OrthoDB" id="10006997at2759"/>
<evidence type="ECO:0000313" key="10">
    <source>
        <dbReference type="EMBL" id="TFL07740.1"/>
    </source>
</evidence>
<dbReference type="EMBL" id="ML178814">
    <property type="protein sequence ID" value="TFL07740.1"/>
    <property type="molecule type" value="Genomic_DNA"/>
</dbReference>
<evidence type="ECO:0000259" key="9">
    <source>
        <dbReference type="PROSITE" id="PS51263"/>
    </source>
</evidence>
<evidence type="ECO:0000256" key="5">
    <source>
        <dbReference type="ARBA" id="ARBA00023203"/>
    </source>
</evidence>
<dbReference type="InterPro" id="IPR028458">
    <property type="entry name" value="Twinfilin"/>
</dbReference>
<feature type="region of interest" description="Disordered" evidence="8">
    <location>
        <begin position="319"/>
        <end position="350"/>
    </location>
</feature>
<organism evidence="10 11">
    <name type="scientific">Pterulicium gracile</name>
    <dbReference type="NCBI Taxonomy" id="1884261"/>
    <lineage>
        <taxon>Eukaryota</taxon>
        <taxon>Fungi</taxon>
        <taxon>Dikarya</taxon>
        <taxon>Basidiomycota</taxon>
        <taxon>Agaricomycotina</taxon>
        <taxon>Agaricomycetes</taxon>
        <taxon>Agaricomycetidae</taxon>
        <taxon>Agaricales</taxon>
        <taxon>Pleurotineae</taxon>
        <taxon>Pterulaceae</taxon>
        <taxon>Pterulicium</taxon>
    </lineage>
</organism>
<dbReference type="SMART" id="SM00102">
    <property type="entry name" value="ADF"/>
    <property type="match status" value="2"/>
</dbReference>
<keyword evidence="11" id="KW-1185">Reference proteome</keyword>
<dbReference type="CDD" id="cd11285">
    <property type="entry name" value="ADF_Twf-N_like"/>
    <property type="match status" value="1"/>
</dbReference>
<keyword evidence="5" id="KW-0009">Actin-binding</keyword>
<dbReference type="FunFam" id="3.40.20.10:FF:000042">
    <property type="entry name" value="Actin depolymerizing protein"/>
    <property type="match status" value="1"/>
</dbReference>
<protein>
    <submittedName>
        <fullName evidence="10">Actin depolymerizing protein</fullName>
    </submittedName>
</protein>
<evidence type="ECO:0000256" key="2">
    <source>
        <dbReference type="ARBA" id="ARBA00009557"/>
    </source>
</evidence>
<name>A0A5C3R3F4_9AGAR</name>
<evidence type="ECO:0000256" key="7">
    <source>
        <dbReference type="ARBA" id="ARBA00038532"/>
    </source>
</evidence>
<dbReference type="GO" id="GO:0051015">
    <property type="term" value="F:actin filament binding"/>
    <property type="evidence" value="ECO:0007669"/>
    <property type="project" value="TreeGrafter"/>
</dbReference>
<dbReference type="AlphaFoldDB" id="A0A5C3R3F4"/>
<dbReference type="Proteomes" id="UP000305067">
    <property type="component" value="Unassembled WGS sequence"/>
</dbReference>
<comment type="subcellular location">
    <subcellularLocation>
        <location evidence="1">Cytoplasm</location>
        <location evidence="1">Cytoskeleton</location>
    </subcellularLocation>
</comment>
<dbReference type="Gene3D" id="3.40.20.10">
    <property type="entry name" value="Severin"/>
    <property type="match status" value="2"/>
</dbReference>